<dbReference type="Pfam" id="PF12469">
    <property type="entry name" value="Cmr2_N"/>
    <property type="match status" value="1"/>
</dbReference>
<dbReference type="GO" id="GO:0000166">
    <property type="term" value="F:nucleotide binding"/>
    <property type="evidence" value="ECO:0007669"/>
    <property type="project" value="UniProtKB-KW"/>
</dbReference>
<dbReference type="EMBL" id="CP159373">
    <property type="protein sequence ID" value="XCN74083.1"/>
    <property type="molecule type" value="Genomic_DNA"/>
</dbReference>
<dbReference type="Pfam" id="PF22335">
    <property type="entry name" value="Cas10-Cmr2_palm2"/>
    <property type="match status" value="1"/>
</dbReference>
<protein>
    <submittedName>
        <fullName evidence="5">Type III-B CRISPR-associated protein Cas10/Cmr2</fullName>
    </submittedName>
</protein>
<proteinExistence type="predicted"/>
<dbReference type="InterPro" id="IPR038242">
    <property type="entry name" value="Cmr2_N"/>
</dbReference>
<evidence type="ECO:0000313" key="5">
    <source>
        <dbReference type="EMBL" id="XCN74083.1"/>
    </source>
</evidence>
<evidence type="ECO:0000256" key="1">
    <source>
        <dbReference type="ARBA" id="ARBA00022741"/>
    </source>
</evidence>
<feature type="region of interest" description="Disordered" evidence="3">
    <location>
        <begin position="518"/>
        <end position="538"/>
    </location>
</feature>
<dbReference type="PROSITE" id="PS50887">
    <property type="entry name" value="GGDEF"/>
    <property type="match status" value="1"/>
</dbReference>
<dbReference type="InterPro" id="IPR013407">
    <property type="entry name" value="CRISPR-assoc_prot_Cmr2"/>
</dbReference>
<dbReference type="InterPro" id="IPR024615">
    <property type="entry name" value="CRISPR-assoc_Cmr2_N"/>
</dbReference>
<dbReference type="Gene3D" id="3.30.70.2220">
    <property type="entry name" value="CRISPR-Cas system, Cmr2 subunit, D1 domain, cysteine cluster"/>
    <property type="match status" value="1"/>
</dbReference>
<dbReference type="NCBIfam" id="TIGR02577">
    <property type="entry name" value="cas_TM1794_Cmr2"/>
    <property type="match status" value="1"/>
</dbReference>
<dbReference type="KEGG" id="eaj:Q3M24_04825"/>
<organism evidence="5">
    <name type="scientific">Candidatus Electrothrix aestuarii</name>
    <dbReference type="NCBI Taxonomy" id="3062594"/>
    <lineage>
        <taxon>Bacteria</taxon>
        <taxon>Pseudomonadati</taxon>
        <taxon>Thermodesulfobacteriota</taxon>
        <taxon>Desulfobulbia</taxon>
        <taxon>Desulfobulbales</taxon>
        <taxon>Desulfobulbaceae</taxon>
        <taxon>Candidatus Electrothrix</taxon>
    </lineage>
</organism>
<feature type="region of interest" description="Disordered" evidence="3">
    <location>
        <begin position="156"/>
        <end position="199"/>
    </location>
</feature>
<dbReference type="Gene3D" id="3.30.70.270">
    <property type="match status" value="1"/>
</dbReference>
<dbReference type="PANTHER" id="PTHR36528:SF1">
    <property type="entry name" value="CRISPR SYSTEM SINGLE-STRAND-SPECIFIC DEOXYRIBONUCLEASE CAS10_CSM1 (SUBTYPE III-A)"/>
    <property type="match status" value="1"/>
</dbReference>
<dbReference type="GO" id="GO:0051607">
    <property type="term" value="P:defense response to virus"/>
    <property type="evidence" value="ECO:0007669"/>
    <property type="project" value="UniProtKB-KW"/>
</dbReference>
<feature type="compositionally biased region" description="Basic and acidic residues" evidence="3">
    <location>
        <begin position="156"/>
        <end position="171"/>
    </location>
</feature>
<evidence type="ECO:0000259" key="4">
    <source>
        <dbReference type="PROSITE" id="PS50887"/>
    </source>
</evidence>
<accession>A0AAU8LY92</accession>
<evidence type="ECO:0000256" key="2">
    <source>
        <dbReference type="ARBA" id="ARBA00023118"/>
    </source>
</evidence>
<gene>
    <name evidence="5" type="primary">cas10</name>
    <name evidence="5" type="ORF">Q3M24_04825</name>
</gene>
<keyword evidence="1" id="KW-0547">Nucleotide-binding</keyword>
<sequence length="649" mass="73335">MSDQETWLISLSIGPVQDFISAALRTRDLWFGSHMLSEVSKAAAIAINNYQGAKTELIFPDAENSDELKPLEVNVANRIVAKVWGDKNIVKDIIKTGKQDAQDKLKDFISTAKGRAEKKYGVSLRDKDTDDIWSSQADPKDLLDLYGTAARITEQGDKGYQEAKERLDRTSTARKNSRNFSQSAEEPNDKPFYGLPKSSLDGRRETVLEKIDDKEKDKRIRRRLRMGKGEQLDAMGLVKRLAGENPDQFTPTTRIAIDPWIRKIKEAENGQHDLEKIRAKLKTHADALLRAGLMTHVKGNKRKDELEGIYQDVPFDAGLLYQGVLDEAIRKIREEKSSNELEILKKLRNKLVSIWKNHGKPCPYYAMLLADGDNMGRLIKAAQSDTHHKKISECLSDFARSVPETARKEAYRAHCIYAGGDDVLLMAPLDTVLLLADELRKAFTTTLKDVADDLKQEPPTFSVGIVIAHMQTPIGRVRRLVSKAEKLAKDGFKETDDPRNALAIIVDPRSGAEMSFRAKWERDPAQKQDGDELNEQKSSVEELNALAKLYRDDKLPSGFGYELRQIEQLVHDMEENEQAQKIAELEMQRILNRKNQSGGGEKVDGDTIKDVIAHAQQKQENNNEIFDIESVYKEHLIARWLGAHGEERG</sequence>
<reference evidence="5" key="1">
    <citation type="journal article" date="2024" name="Syst. Appl. Microbiol.">
        <title>First single-strain enrichments of Electrothrix cable bacteria, description of E. aestuarii sp. nov. and E. rattekaaiensis sp. nov., and proposal of a cable bacteria taxonomy following the rules of the SeqCode.</title>
        <authorList>
            <person name="Plum-Jensen L.E."/>
            <person name="Schramm A."/>
            <person name="Marshall I.P.G."/>
        </authorList>
    </citation>
    <scope>NUCLEOTIDE SEQUENCE</scope>
    <source>
        <strain evidence="5">Rat1</strain>
    </source>
</reference>
<keyword evidence="2" id="KW-0051">Antiviral defense</keyword>
<dbReference type="InterPro" id="IPR052117">
    <property type="entry name" value="Cas10/Csm1_subtype-III-A"/>
</dbReference>
<name>A0AAU8LY92_9BACT</name>
<evidence type="ECO:0000256" key="3">
    <source>
        <dbReference type="SAM" id="MobiDB-lite"/>
    </source>
</evidence>
<dbReference type="PANTHER" id="PTHR36528">
    <property type="entry name" value="CRISPR SYSTEM SINGLE-STRAND-SPECIFIC DEOXYRIBONUCLEASE CAS10/CSM1 (SUBTYPE III-A)"/>
    <property type="match status" value="1"/>
</dbReference>
<dbReference type="AlphaFoldDB" id="A0AAU8LY92"/>
<dbReference type="InterPro" id="IPR000160">
    <property type="entry name" value="GGDEF_dom"/>
</dbReference>
<dbReference type="InterPro" id="IPR054767">
    <property type="entry name" value="Cas10-Cmr2_palm2"/>
</dbReference>
<dbReference type="InterPro" id="IPR043128">
    <property type="entry name" value="Rev_trsase/Diguanyl_cyclase"/>
</dbReference>
<feature type="domain" description="GGDEF" evidence="4">
    <location>
        <begin position="363"/>
        <end position="507"/>
    </location>
</feature>
<reference evidence="5" key="2">
    <citation type="submission" date="2024-06" db="EMBL/GenBank/DDBJ databases">
        <authorList>
            <person name="Plum-Jensen L.E."/>
            <person name="Schramm A."/>
            <person name="Marshall I.P.G."/>
        </authorList>
    </citation>
    <scope>NUCLEOTIDE SEQUENCE</scope>
    <source>
        <strain evidence="5">Rat1</strain>
    </source>
</reference>